<reference evidence="6" key="1">
    <citation type="submission" date="2016-10" db="EMBL/GenBank/DDBJ databases">
        <authorList>
            <person name="Varghese N."/>
            <person name="Submissions S."/>
        </authorList>
    </citation>
    <scope>NUCLEOTIDE SEQUENCE [LARGE SCALE GENOMIC DNA]</scope>
    <source>
        <strain evidence="6">DSM 13327</strain>
    </source>
</reference>
<gene>
    <name evidence="5" type="ORF">SAMN04490355_102239</name>
</gene>
<dbReference type="GO" id="GO:0005737">
    <property type="term" value="C:cytoplasm"/>
    <property type="evidence" value="ECO:0007669"/>
    <property type="project" value="TreeGrafter"/>
</dbReference>
<dbReference type="InterPro" id="IPR005000">
    <property type="entry name" value="Aldolase/citrate-lyase_domain"/>
</dbReference>
<dbReference type="Pfam" id="PF03328">
    <property type="entry name" value="HpcH_HpaI"/>
    <property type="match status" value="1"/>
</dbReference>
<sequence length="256" mass="27869">MMKNNLKARLKSGESVIGTMITVFDSPEIAKILKVCGFDYFIIDCEHGPYDYSAVANILAIAREAGIPGIVRIPEIKREVVLKYMEMGAAGLLLPNTETVEQAQLLVQHAKYAPLGNRGVSLLRAHTGFEKIGNAVEYMKSVNEETVLMVQIESLKGVENVGRILDIDGIDAAFMGPNDLSQSMGILGQFDNPDFIAAIDRVILSAKERGKYSGTHLTSSDALQPWIAKGMTINLWANDVVLMMAGAKSGLEVLKK</sequence>
<dbReference type="Gene3D" id="3.20.20.60">
    <property type="entry name" value="Phosphoenolpyruvate-binding domains"/>
    <property type="match status" value="1"/>
</dbReference>
<keyword evidence="6" id="KW-1185">Reference proteome</keyword>
<keyword evidence="2" id="KW-0479">Metal-binding</keyword>
<dbReference type="PANTHER" id="PTHR30502">
    <property type="entry name" value="2-KETO-3-DEOXY-L-RHAMNONATE ALDOLASE"/>
    <property type="match status" value="1"/>
</dbReference>
<evidence type="ECO:0000256" key="3">
    <source>
        <dbReference type="ARBA" id="ARBA00023239"/>
    </source>
</evidence>
<dbReference type="AlphaFoldDB" id="A0A1I4L549"/>
<dbReference type="InterPro" id="IPR040442">
    <property type="entry name" value="Pyrv_kinase-like_dom_sf"/>
</dbReference>
<comment type="similarity">
    <text evidence="1">Belongs to the HpcH/HpaI aldolase family.</text>
</comment>
<organism evidence="5 6">
    <name type="scientific">Pelosinus propionicus DSM 13327</name>
    <dbReference type="NCBI Taxonomy" id="1123291"/>
    <lineage>
        <taxon>Bacteria</taxon>
        <taxon>Bacillati</taxon>
        <taxon>Bacillota</taxon>
        <taxon>Negativicutes</taxon>
        <taxon>Selenomonadales</taxon>
        <taxon>Sporomusaceae</taxon>
        <taxon>Pelosinus</taxon>
    </lineage>
</organism>
<dbReference type="InterPro" id="IPR015813">
    <property type="entry name" value="Pyrv/PenolPyrv_kinase-like_dom"/>
</dbReference>
<keyword evidence="3" id="KW-0456">Lyase</keyword>
<evidence type="ECO:0000259" key="4">
    <source>
        <dbReference type="Pfam" id="PF03328"/>
    </source>
</evidence>
<accession>A0A1I4L549</accession>
<evidence type="ECO:0000256" key="1">
    <source>
        <dbReference type="ARBA" id="ARBA00005568"/>
    </source>
</evidence>
<evidence type="ECO:0000313" key="5">
    <source>
        <dbReference type="EMBL" id="SFL86100.1"/>
    </source>
</evidence>
<protein>
    <submittedName>
        <fullName evidence="5">4-hydroxy-2-oxoheptanedioate aldolase</fullName>
    </submittedName>
</protein>
<dbReference type="GO" id="GO:0046872">
    <property type="term" value="F:metal ion binding"/>
    <property type="evidence" value="ECO:0007669"/>
    <property type="project" value="UniProtKB-KW"/>
</dbReference>
<dbReference type="EMBL" id="FOTS01000022">
    <property type="protein sequence ID" value="SFL86100.1"/>
    <property type="molecule type" value="Genomic_DNA"/>
</dbReference>
<dbReference type="STRING" id="1123291.SAMN04490355_102239"/>
<dbReference type="PANTHER" id="PTHR30502:SF0">
    <property type="entry name" value="PHOSPHOENOLPYRUVATE CARBOXYLASE FAMILY PROTEIN"/>
    <property type="match status" value="1"/>
</dbReference>
<name>A0A1I4L549_9FIRM</name>
<proteinExistence type="inferred from homology"/>
<evidence type="ECO:0000313" key="6">
    <source>
        <dbReference type="Proteomes" id="UP000199520"/>
    </source>
</evidence>
<dbReference type="Proteomes" id="UP000199520">
    <property type="component" value="Unassembled WGS sequence"/>
</dbReference>
<dbReference type="RefSeq" id="WP_217645084.1">
    <property type="nucleotide sequence ID" value="NZ_FOTS01000022.1"/>
</dbReference>
<feature type="domain" description="HpcH/HpaI aldolase/citrate lyase" evidence="4">
    <location>
        <begin position="25"/>
        <end position="242"/>
    </location>
</feature>
<dbReference type="SUPFAM" id="SSF51621">
    <property type="entry name" value="Phosphoenolpyruvate/pyruvate domain"/>
    <property type="match status" value="1"/>
</dbReference>
<dbReference type="GO" id="GO:0016832">
    <property type="term" value="F:aldehyde-lyase activity"/>
    <property type="evidence" value="ECO:0007669"/>
    <property type="project" value="TreeGrafter"/>
</dbReference>
<evidence type="ECO:0000256" key="2">
    <source>
        <dbReference type="ARBA" id="ARBA00022723"/>
    </source>
</evidence>
<dbReference type="InterPro" id="IPR050251">
    <property type="entry name" value="HpcH-HpaI_aldolase"/>
</dbReference>